<evidence type="ECO:0000313" key="3">
    <source>
        <dbReference type="Proteomes" id="UP000653305"/>
    </source>
</evidence>
<evidence type="ECO:0000313" key="2">
    <source>
        <dbReference type="EMBL" id="GFP84062.1"/>
    </source>
</evidence>
<keyword evidence="3" id="KW-1185">Reference proteome</keyword>
<feature type="region of interest" description="Disordered" evidence="1">
    <location>
        <begin position="1"/>
        <end position="30"/>
    </location>
</feature>
<evidence type="ECO:0000256" key="1">
    <source>
        <dbReference type="SAM" id="MobiDB-lite"/>
    </source>
</evidence>
<dbReference type="Proteomes" id="UP000653305">
    <property type="component" value="Unassembled WGS sequence"/>
</dbReference>
<feature type="compositionally biased region" description="Basic and acidic residues" evidence="1">
    <location>
        <begin position="19"/>
        <end position="29"/>
    </location>
</feature>
<dbReference type="AlphaFoldDB" id="A0A830BD65"/>
<dbReference type="EMBL" id="BMAC01000076">
    <property type="protein sequence ID" value="GFP84062.1"/>
    <property type="molecule type" value="Genomic_DNA"/>
</dbReference>
<organism evidence="2 3">
    <name type="scientific">Phtheirospermum japonicum</name>
    <dbReference type="NCBI Taxonomy" id="374723"/>
    <lineage>
        <taxon>Eukaryota</taxon>
        <taxon>Viridiplantae</taxon>
        <taxon>Streptophyta</taxon>
        <taxon>Embryophyta</taxon>
        <taxon>Tracheophyta</taxon>
        <taxon>Spermatophyta</taxon>
        <taxon>Magnoliopsida</taxon>
        <taxon>eudicotyledons</taxon>
        <taxon>Gunneridae</taxon>
        <taxon>Pentapetalae</taxon>
        <taxon>asterids</taxon>
        <taxon>lamiids</taxon>
        <taxon>Lamiales</taxon>
        <taxon>Orobanchaceae</taxon>
        <taxon>Orobanchaceae incertae sedis</taxon>
        <taxon>Phtheirospermum</taxon>
    </lineage>
</organism>
<accession>A0A830BD65</accession>
<reference evidence="2" key="1">
    <citation type="submission" date="2020-07" db="EMBL/GenBank/DDBJ databases">
        <title>Ethylene signaling mediates host invasion by parasitic plants.</title>
        <authorList>
            <person name="Yoshida S."/>
        </authorList>
    </citation>
    <scope>NUCLEOTIDE SEQUENCE</scope>
    <source>
        <strain evidence="2">Okayama</strain>
    </source>
</reference>
<protein>
    <submittedName>
        <fullName evidence="2">Uncharacterized protein</fullName>
    </submittedName>
</protein>
<gene>
    <name evidence="2" type="ORF">PHJA_000549800</name>
</gene>
<comment type="caution">
    <text evidence="2">The sequence shown here is derived from an EMBL/GenBank/DDBJ whole genome shotgun (WGS) entry which is preliminary data.</text>
</comment>
<proteinExistence type="predicted"/>
<name>A0A830BD65_9LAMI</name>
<sequence>MKTTELSEEQTHINKRMKKEPSVLEERASTSKVLNFPDEPLVDDKHLGDDVMSIDTVEDKNDDEMSTSTEEVGTLRGLINEFATEDRVKKHEAWMAWVKEDPVLGTDLEDDADPDALTIDYTVENMLDEEGLRKQIDACMGNHGKAEREVAFKKIRAEQLRCGRSLPEGVVVRWLVSYNPLTRFVPYSMVAVTKPA</sequence>
<dbReference type="OrthoDB" id="9973389at2759"/>